<evidence type="ECO:0000313" key="2">
    <source>
        <dbReference type="Proteomes" id="UP001595377"/>
    </source>
</evidence>
<evidence type="ECO:0000313" key="1">
    <source>
        <dbReference type="EMBL" id="MFC3072382.1"/>
    </source>
</evidence>
<protein>
    <submittedName>
        <fullName evidence="1">Uncharacterized protein</fullName>
    </submittedName>
</protein>
<name>A0ABV7DDL3_9HYPH</name>
<keyword evidence="2" id="KW-1185">Reference proteome</keyword>
<comment type="caution">
    <text evidence="1">The sequence shown here is derived from an EMBL/GenBank/DDBJ whole genome shotgun (WGS) entry which is preliminary data.</text>
</comment>
<sequence>MTPLVALSIACAAFIVGFSAGLGAFALAWQILAPKIPEEDNSGAVEGAYPLDQSGSSSPG</sequence>
<dbReference type="RefSeq" id="WP_257317891.1">
    <property type="nucleotide sequence ID" value="NZ_JANFDG010000035.1"/>
</dbReference>
<organism evidence="1 2">
    <name type="scientific">Shinella pollutisoli</name>
    <dbReference type="NCBI Taxonomy" id="2250594"/>
    <lineage>
        <taxon>Bacteria</taxon>
        <taxon>Pseudomonadati</taxon>
        <taxon>Pseudomonadota</taxon>
        <taxon>Alphaproteobacteria</taxon>
        <taxon>Hyphomicrobiales</taxon>
        <taxon>Rhizobiaceae</taxon>
        <taxon>Shinella</taxon>
    </lineage>
</organism>
<accession>A0ABV7DDL3</accession>
<gene>
    <name evidence="1" type="ORF">ACFOHH_04610</name>
</gene>
<reference evidence="2" key="1">
    <citation type="journal article" date="2019" name="Int. J. Syst. Evol. Microbiol.">
        <title>The Global Catalogue of Microorganisms (GCM) 10K type strain sequencing project: providing services to taxonomists for standard genome sequencing and annotation.</title>
        <authorList>
            <consortium name="The Broad Institute Genomics Platform"/>
            <consortium name="The Broad Institute Genome Sequencing Center for Infectious Disease"/>
            <person name="Wu L."/>
            <person name="Ma J."/>
        </authorList>
    </citation>
    <scope>NUCLEOTIDE SEQUENCE [LARGE SCALE GENOMIC DNA]</scope>
    <source>
        <strain evidence="2">KCTC 52677</strain>
    </source>
</reference>
<dbReference type="EMBL" id="JBHRSP010000006">
    <property type="protein sequence ID" value="MFC3072382.1"/>
    <property type="molecule type" value="Genomic_DNA"/>
</dbReference>
<dbReference type="Proteomes" id="UP001595377">
    <property type="component" value="Unassembled WGS sequence"/>
</dbReference>
<proteinExistence type="predicted"/>